<keyword evidence="9" id="KW-0472">Membrane</keyword>
<evidence type="ECO:0000313" key="10">
    <source>
        <dbReference type="EMBL" id="KAH9843539.1"/>
    </source>
</evidence>
<keyword evidence="9" id="KW-0812">Transmembrane</keyword>
<comment type="caution">
    <text evidence="10">The sequence shown here is derived from an EMBL/GenBank/DDBJ whole genome shotgun (WGS) entry which is preliminary data.</text>
</comment>
<evidence type="ECO:0000256" key="7">
    <source>
        <dbReference type="ARBA" id="ARBA00023004"/>
    </source>
</evidence>
<dbReference type="InterPro" id="IPR036396">
    <property type="entry name" value="Cyt_P450_sf"/>
</dbReference>
<feature type="transmembrane region" description="Helical" evidence="9">
    <location>
        <begin position="227"/>
        <end position="245"/>
    </location>
</feature>
<keyword evidence="7" id="KW-0408">Iron</keyword>
<evidence type="ECO:0000256" key="5">
    <source>
        <dbReference type="ARBA" id="ARBA00022723"/>
    </source>
</evidence>
<accession>A0ABQ8KW55</accession>
<dbReference type="InterPro" id="IPR001128">
    <property type="entry name" value="Cyt_P450"/>
</dbReference>
<dbReference type="PANTHER" id="PTHR24305">
    <property type="entry name" value="CYTOCHROME P450"/>
    <property type="match status" value="1"/>
</dbReference>
<reference evidence="10 11" key="1">
    <citation type="journal article" date="2021" name="Environ. Microbiol.">
        <title>Gene family expansions and transcriptome signatures uncover fungal adaptations to wood decay.</title>
        <authorList>
            <person name="Hage H."/>
            <person name="Miyauchi S."/>
            <person name="Viragh M."/>
            <person name="Drula E."/>
            <person name="Min B."/>
            <person name="Chaduli D."/>
            <person name="Navarro D."/>
            <person name="Favel A."/>
            <person name="Norest M."/>
            <person name="Lesage-Meessen L."/>
            <person name="Balint B."/>
            <person name="Merenyi Z."/>
            <person name="de Eugenio L."/>
            <person name="Morin E."/>
            <person name="Martinez A.T."/>
            <person name="Baldrian P."/>
            <person name="Stursova M."/>
            <person name="Martinez M.J."/>
            <person name="Novotny C."/>
            <person name="Magnuson J.K."/>
            <person name="Spatafora J.W."/>
            <person name="Maurice S."/>
            <person name="Pangilinan J."/>
            <person name="Andreopoulos W."/>
            <person name="LaButti K."/>
            <person name="Hundley H."/>
            <person name="Na H."/>
            <person name="Kuo A."/>
            <person name="Barry K."/>
            <person name="Lipzen A."/>
            <person name="Henrissat B."/>
            <person name="Riley R."/>
            <person name="Ahrendt S."/>
            <person name="Nagy L.G."/>
            <person name="Grigoriev I.V."/>
            <person name="Martin F."/>
            <person name="Rosso M.N."/>
        </authorList>
    </citation>
    <scope>NUCLEOTIDE SEQUENCE [LARGE SCALE GENOMIC DNA]</scope>
    <source>
        <strain evidence="10 11">CIRM-BRFM 1785</strain>
    </source>
</reference>
<evidence type="ECO:0000256" key="6">
    <source>
        <dbReference type="ARBA" id="ARBA00023002"/>
    </source>
</evidence>
<dbReference type="PANTHER" id="PTHR24305:SF166">
    <property type="entry name" value="CYTOCHROME P450 12A4, MITOCHONDRIAL-RELATED"/>
    <property type="match status" value="1"/>
</dbReference>
<keyword evidence="11" id="KW-1185">Reference proteome</keyword>
<name>A0ABQ8KW55_9APHY</name>
<organism evidence="10 11">
    <name type="scientific">Rhodofomes roseus</name>
    <dbReference type="NCBI Taxonomy" id="34475"/>
    <lineage>
        <taxon>Eukaryota</taxon>
        <taxon>Fungi</taxon>
        <taxon>Dikarya</taxon>
        <taxon>Basidiomycota</taxon>
        <taxon>Agaricomycotina</taxon>
        <taxon>Agaricomycetes</taxon>
        <taxon>Polyporales</taxon>
        <taxon>Rhodofomes</taxon>
    </lineage>
</organism>
<keyword evidence="5" id="KW-0479">Metal-binding</keyword>
<dbReference type="InterPro" id="IPR002401">
    <property type="entry name" value="Cyt_P450_E_grp-I"/>
</dbReference>
<dbReference type="EMBL" id="JADCUA010000001">
    <property type="protein sequence ID" value="KAH9843539.1"/>
    <property type="molecule type" value="Genomic_DNA"/>
</dbReference>
<dbReference type="Proteomes" id="UP000814176">
    <property type="component" value="Unassembled WGS sequence"/>
</dbReference>
<evidence type="ECO:0000313" key="11">
    <source>
        <dbReference type="Proteomes" id="UP000814176"/>
    </source>
</evidence>
<dbReference type="Pfam" id="PF00067">
    <property type="entry name" value="p450"/>
    <property type="match status" value="1"/>
</dbReference>
<evidence type="ECO:0000256" key="2">
    <source>
        <dbReference type="ARBA" id="ARBA00005179"/>
    </source>
</evidence>
<proteinExistence type="inferred from homology"/>
<comment type="similarity">
    <text evidence="3">Belongs to the cytochrome P450 family.</text>
</comment>
<sequence length="535" mass="59043">MLTLHGLFAFELVCYLTVTLLLVRLFFDHLHRRTQETSFNGPPSPSWLFGVSKLLAQSSDSASLYERWSEKYGLVYTISATLGKSCLVLCDPKAVQHFYSGDTYGYVQTSATRALVKSMFGHCVLWAEGATHKRHRKALVPAFSPAAIKAMLPIFYDSAHKVKSAWDSILAAEAPDSNSTIIDVQEWMNRASFDTFGIAGFGHDFGTLRGEPSTIFRIVDAFITMRPGLAGSLQIVLGLVFPWTLKLPTAFRRLGDQLDANLGEIAREVLASSRTDEGTEGNTGDRSIMGVLLRAEKSDSQMNMSTNEILAQMKVMMIAGYITTANCLMWCLVELAQKPELQNKLRQEVSQIPCEDATWDQLVDGLPYLDAVIHETLRLHPPMGETTRVATADDIIPLSYSTKTATGAVTDRISVSKGQLITVPIHTMNTSCRFWGSNAKEFHPERFLGDKSGIMKDLPGHKHILTFVYGPRMCYGRNFAITEMKAMLAVLVCSFAFEMVDGPNAEVGVIGGLLSVPVIADGDGKTIPLRVRRLE</sequence>
<dbReference type="InterPro" id="IPR050121">
    <property type="entry name" value="Cytochrome_P450_monoxygenase"/>
</dbReference>
<evidence type="ECO:0000256" key="1">
    <source>
        <dbReference type="ARBA" id="ARBA00001971"/>
    </source>
</evidence>
<comment type="pathway">
    <text evidence="2">Secondary metabolite biosynthesis.</text>
</comment>
<protein>
    <submittedName>
        <fullName evidence="10">Cytochrome P450</fullName>
    </submittedName>
</protein>
<evidence type="ECO:0000256" key="8">
    <source>
        <dbReference type="ARBA" id="ARBA00023033"/>
    </source>
</evidence>
<feature type="transmembrane region" description="Helical" evidence="9">
    <location>
        <begin position="6"/>
        <end position="27"/>
    </location>
</feature>
<dbReference type="PRINTS" id="PR00385">
    <property type="entry name" value="P450"/>
</dbReference>
<dbReference type="RefSeq" id="XP_047784349.1">
    <property type="nucleotide sequence ID" value="XM_047921994.1"/>
</dbReference>
<gene>
    <name evidence="10" type="ORF">C8Q71DRAFT_728880</name>
</gene>
<evidence type="ECO:0000256" key="9">
    <source>
        <dbReference type="SAM" id="Phobius"/>
    </source>
</evidence>
<keyword evidence="9" id="KW-1133">Transmembrane helix</keyword>
<comment type="cofactor">
    <cofactor evidence="1">
        <name>heme</name>
        <dbReference type="ChEBI" id="CHEBI:30413"/>
    </cofactor>
</comment>
<keyword evidence="8" id="KW-0503">Monooxygenase</keyword>
<dbReference type="SUPFAM" id="SSF48264">
    <property type="entry name" value="Cytochrome P450"/>
    <property type="match status" value="1"/>
</dbReference>
<keyword evidence="4" id="KW-0349">Heme</keyword>
<dbReference type="GeneID" id="72002726"/>
<keyword evidence="6" id="KW-0560">Oxidoreductase</keyword>
<dbReference type="Gene3D" id="1.10.630.10">
    <property type="entry name" value="Cytochrome P450"/>
    <property type="match status" value="1"/>
</dbReference>
<dbReference type="PRINTS" id="PR00463">
    <property type="entry name" value="EP450I"/>
</dbReference>
<evidence type="ECO:0000256" key="3">
    <source>
        <dbReference type="ARBA" id="ARBA00010617"/>
    </source>
</evidence>
<evidence type="ECO:0000256" key="4">
    <source>
        <dbReference type="ARBA" id="ARBA00022617"/>
    </source>
</evidence>